<accession>A0ABW2RIU8</accession>
<dbReference type="EC" id="1.5.1.-" evidence="6"/>
<name>A0ABW2RIU8_9BACL</name>
<dbReference type="RefSeq" id="WP_379864183.1">
    <property type="nucleotide sequence ID" value="NZ_JBHTBW010000019.1"/>
</dbReference>
<evidence type="ECO:0000313" key="6">
    <source>
        <dbReference type="EMBL" id="MFC7440900.1"/>
    </source>
</evidence>
<protein>
    <submittedName>
        <fullName evidence="6">Flavin reductase family protein</fullName>
        <ecNumber evidence="6">1.5.1.-</ecNumber>
    </submittedName>
</protein>
<dbReference type="Proteomes" id="UP001596500">
    <property type="component" value="Unassembled WGS sequence"/>
</dbReference>
<keyword evidence="7" id="KW-1185">Reference proteome</keyword>
<reference evidence="7" key="1">
    <citation type="journal article" date="2019" name="Int. J. Syst. Evol. Microbiol.">
        <title>The Global Catalogue of Microorganisms (GCM) 10K type strain sequencing project: providing services to taxonomists for standard genome sequencing and annotation.</title>
        <authorList>
            <consortium name="The Broad Institute Genomics Platform"/>
            <consortium name="The Broad Institute Genome Sequencing Center for Infectious Disease"/>
            <person name="Wu L."/>
            <person name="Ma J."/>
        </authorList>
    </citation>
    <scope>NUCLEOTIDE SEQUENCE [LARGE SCALE GENOMIC DNA]</scope>
    <source>
        <strain evidence="7">CGMCC 1.12942</strain>
    </source>
</reference>
<proteinExistence type="inferred from homology"/>
<organism evidence="6 7">
    <name type="scientific">Laceyella putida</name>
    <dbReference type="NCBI Taxonomy" id="110101"/>
    <lineage>
        <taxon>Bacteria</taxon>
        <taxon>Bacillati</taxon>
        <taxon>Bacillota</taxon>
        <taxon>Bacilli</taxon>
        <taxon>Bacillales</taxon>
        <taxon>Thermoactinomycetaceae</taxon>
        <taxon>Laceyella</taxon>
    </lineage>
</organism>
<dbReference type="PANTHER" id="PTHR33798">
    <property type="entry name" value="FLAVOPROTEIN OXYGENASE"/>
    <property type="match status" value="1"/>
</dbReference>
<evidence type="ECO:0000256" key="2">
    <source>
        <dbReference type="ARBA" id="ARBA00022630"/>
    </source>
</evidence>
<evidence type="ECO:0000256" key="1">
    <source>
        <dbReference type="ARBA" id="ARBA00001917"/>
    </source>
</evidence>
<dbReference type="GO" id="GO:0016491">
    <property type="term" value="F:oxidoreductase activity"/>
    <property type="evidence" value="ECO:0007669"/>
    <property type="project" value="UniProtKB-KW"/>
</dbReference>
<comment type="cofactor">
    <cofactor evidence="1">
        <name>FMN</name>
        <dbReference type="ChEBI" id="CHEBI:58210"/>
    </cofactor>
</comment>
<dbReference type="EMBL" id="JBHTBW010000019">
    <property type="protein sequence ID" value="MFC7440900.1"/>
    <property type="molecule type" value="Genomic_DNA"/>
</dbReference>
<dbReference type="SMART" id="SM00903">
    <property type="entry name" value="Flavin_Reduct"/>
    <property type="match status" value="1"/>
</dbReference>
<dbReference type="Pfam" id="PF01613">
    <property type="entry name" value="Flavin_Reduct"/>
    <property type="match status" value="1"/>
</dbReference>
<evidence type="ECO:0000256" key="3">
    <source>
        <dbReference type="ARBA" id="ARBA00022643"/>
    </source>
</evidence>
<keyword evidence="2" id="KW-0285">Flavoprotein</keyword>
<gene>
    <name evidence="6" type="ORF">ACFQNG_07010</name>
</gene>
<sequence>MRIDPRKQSKTDNYKLLIGSVLPRPIAFVTSKGPNGAVNAAPFSFFNVLATEPPLVAFSCLRKPGGIMKDTARNIVEHGEFVIHIVDERIVPLVNETAVEFPAEVSEAEQVGFTLVESAVVGVPRLAECKVQMECQLHQHLVLGGSLKEPNSDVLIGEVVQFHVADELIDQGRIDTMKLQPVGRMAGATYSKRGELFDIPRMSYEEWLEKKRNQ</sequence>
<dbReference type="PANTHER" id="PTHR33798:SF5">
    <property type="entry name" value="FLAVIN REDUCTASE LIKE DOMAIN-CONTAINING PROTEIN"/>
    <property type="match status" value="1"/>
</dbReference>
<dbReference type="SUPFAM" id="SSF50475">
    <property type="entry name" value="FMN-binding split barrel"/>
    <property type="match status" value="1"/>
</dbReference>
<evidence type="ECO:0000256" key="4">
    <source>
        <dbReference type="ARBA" id="ARBA00038054"/>
    </source>
</evidence>
<evidence type="ECO:0000259" key="5">
    <source>
        <dbReference type="SMART" id="SM00903"/>
    </source>
</evidence>
<feature type="domain" description="Flavin reductase like" evidence="5">
    <location>
        <begin position="19"/>
        <end position="177"/>
    </location>
</feature>
<dbReference type="Gene3D" id="2.30.110.10">
    <property type="entry name" value="Electron Transport, Fmn-binding Protein, Chain A"/>
    <property type="match status" value="1"/>
</dbReference>
<keyword evidence="3" id="KW-0288">FMN</keyword>
<dbReference type="InterPro" id="IPR002563">
    <property type="entry name" value="Flavin_Rdtase-like_dom"/>
</dbReference>
<dbReference type="InterPro" id="IPR012349">
    <property type="entry name" value="Split_barrel_FMN-bd"/>
</dbReference>
<evidence type="ECO:0000313" key="7">
    <source>
        <dbReference type="Proteomes" id="UP001596500"/>
    </source>
</evidence>
<comment type="caution">
    <text evidence="6">The sequence shown here is derived from an EMBL/GenBank/DDBJ whole genome shotgun (WGS) entry which is preliminary data.</text>
</comment>
<comment type="similarity">
    <text evidence="4">Belongs to the flavoredoxin family.</text>
</comment>
<keyword evidence="6" id="KW-0560">Oxidoreductase</keyword>